<feature type="transmembrane region" description="Helical" evidence="5">
    <location>
        <begin position="223"/>
        <end position="242"/>
    </location>
</feature>
<feature type="transmembrane region" description="Helical" evidence="5">
    <location>
        <begin position="249"/>
        <end position="272"/>
    </location>
</feature>
<reference evidence="7 8" key="1">
    <citation type="submission" date="2018-09" db="EMBL/GenBank/DDBJ databases">
        <title>Murine metabolic-syndrome-specific gut microbial biobank.</title>
        <authorList>
            <person name="Liu C."/>
        </authorList>
    </citation>
    <scope>NUCLEOTIDE SEQUENCE [LARGE SCALE GENOMIC DNA]</scope>
    <source>
        <strain evidence="7 8">0.1xD8-82</strain>
    </source>
</reference>
<dbReference type="Proteomes" id="UP000280696">
    <property type="component" value="Unassembled WGS sequence"/>
</dbReference>
<proteinExistence type="predicted"/>
<feature type="transmembrane region" description="Helical" evidence="5">
    <location>
        <begin position="16"/>
        <end position="37"/>
    </location>
</feature>
<comment type="subcellular location">
    <subcellularLocation>
        <location evidence="1">Membrane</location>
        <topology evidence="1">Multi-pass membrane protein</topology>
    </subcellularLocation>
</comment>
<sequence length="342" mass="37626">MKGLAYQLKSVRKDKFCIISFLLPIIVAVALHFTGGIDLSSIAEFHFGVLENDLSAPAVSWLERYGTVSIFKTQEELTAEINDPSTNVIGVKADGSNIRTMVSGDEIDLFCQTADTLPLLYAHREMAEQAEVTYLERSNIMEGLQNIFIAITLIAAMFMGCTFNAVNIISEKENGIDFVNQILPVTQSRLMLQKIFVGFAGGCLSAVLTACICFRLPPERIFLMLALIILSSFVAALVGLFIGKFSESLMTGVACIKVVMIVFMAVPVFFYFSGTGSLLWMLCYLVPSNAAFEGIMNLAEGGKQVIAKDMLLLMAHCVSWFLLYLSISGWKKAPVLSMVRIR</sequence>
<dbReference type="AlphaFoldDB" id="A0A3A9ADR9"/>
<dbReference type="RefSeq" id="WP_120471583.1">
    <property type="nucleotide sequence ID" value="NZ_RAYQ01000021.1"/>
</dbReference>
<feature type="domain" description="ABC-2 type transporter transmembrane" evidence="6">
    <location>
        <begin position="16"/>
        <end position="323"/>
    </location>
</feature>
<evidence type="ECO:0000256" key="1">
    <source>
        <dbReference type="ARBA" id="ARBA00004141"/>
    </source>
</evidence>
<dbReference type="OrthoDB" id="1757140at2"/>
<feature type="transmembrane region" description="Helical" evidence="5">
    <location>
        <begin position="147"/>
        <end position="166"/>
    </location>
</feature>
<evidence type="ECO:0000256" key="4">
    <source>
        <dbReference type="ARBA" id="ARBA00023136"/>
    </source>
</evidence>
<evidence type="ECO:0000259" key="6">
    <source>
        <dbReference type="Pfam" id="PF12698"/>
    </source>
</evidence>
<accession>A0A3A9ADR9</accession>
<evidence type="ECO:0000313" key="8">
    <source>
        <dbReference type="Proteomes" id="UP000280696"/>
    </source>
</evidence>
<dbReference type="EMBL" id="RAYQ01000021">
    <property type="protein sequence ID" value="RKI89547.1"/>
    <property type="molecule type" value="Genomic_DNA"/>
</dbReference>
<organism evidence="7 8">
    <name type="scientific">Parablautia intestinalis</name>
    <dbReference type="NCBI Taxonomy" id="2320100"/>
    <lineage>
        <taxon>Bacteria</taxon>
        <taxon>Bacillati</taxon>
        <taxon>Bacillota</taxon>
        <taxon>Clostridia</taxon>
        <taxon>Lachnospirales</taxon>
        <taxon>Lachnospiraceae</taxon>
        <taxon>Parablautia</taxon>
    </lineage>
</organism>
<evidence type="ECO:0000313" key="7">
    <source>
        <dbReference type="EMBL" id="RKI89547.1"/>
    </source>
</evidence>
<evidence type="ECO:0000256" key="5">
    <source>
        <dbReference type="SAM" id="Phobius"/>
    </source>
</evidence>
<dbReference type="InterPro" id="IPR013525">
    <property type="entry name" value="ABC2_TM"/>
</dbReference>
<keyword evidence="2 5" id="KW-0812">Transmembrane</keyword>
<name>A0A3A9ADR9_9FIRM</name>
<keyword evidence="4 5" id="KW-0472">Membrane</keyword>
<dbReference type="Pfam" id="PF12698">
    <property type="entry name" value="ABC2_membrane_3"/>
    <property type="match status" value="1"/>
</dbReference>
<protein>
    <submittedName>
        <fullName evidence="7">ABC transporter permease</fullName>
    </submittedName>
</protein>
<feature type="transmembrane region" description="Helical" evidence="5">
    <location>
        <begin position="311"/>
        <end position="330"/>
    </location>
</feature>
<dbReference type="GO" id="GO:0140359">
    <property type="term" value="F:ABC-type transporter activity"/>
    <property type="evidence" value="ECO:0007669"/>
    <property type="project" value="InterPro"/>
</dbReference>
<keyword evidence="3 5" id="KW-1133">Transmembrane helix</keyword>
<feature type="transmembrane region" description="Helical" evidence="5">
    <location>
        <begin position="195"/>
        <end position="217"/>
    </location>
</feature>
<evidence type="ECO:0000256" key="2">
    <source>
        <dbReference type="ARBA" id="ARBA00022692"/>
    </source>
</evidence>
<keyword evidence="8" id="KW-1185">Reference proteome</keyword>
<comment type="caution">
    <text evidence="7">The sequence shown here is derived from an EMBL/GenBank/DDBJ whole genome shotgun (WGS) entry which is preliminary data.</text>
</comment>
<gene>
    <name evidence="7" type="ORF">D7V94_17385</name>
</gene>
<evidence type="ECO:0000256" key="3">
    <source>
        <dbReference type="ARBA" id="ARBA00022989"/>
    </source>
</evidence>
<dbReference type="GO" id="GO:0016020">
    <property type="term" value="C:membrane"/>
    <property type="evidence" value="ECO:0007669"/>
    <property type="project" value="UniProtKB-SubCell"/>
</dbReference>